<keyword evidence="2" id="KW-1185">Reference proteome</keyword>
<comment type="caution">
    <text evidence="1">The sequence shown here is derived from an EMBL/GenBank/DDBJ whole genome shotgun (WGS) entry which is preliminary data.</text>
</comment>
<name>A0A8T2IGJ0_9PIPI</name>
<dbReference type="AlphaFoldDB" id="A0A8T2IGJ0"/>
<sequence length="103" mass="11834">MHIHSILNTIRGFPSLLPVHDYNPTHSLTFTDNTLCCVFHHICTLPQVQTPFYLFMVPYPHTINCTQSQRHINFAHPNMSNNSPTYIHVSGPMCALFFNCPYS</sequence>
<evidence type="ECO:0000313" key="2">
    <source>
        <dbReference type="Proteomes" id="UP000812440"/>
    </source>
</evidence>
<dbReference type="Proteomes" id="UP000812440">
    <property type="component" value="Unassembled WGS sequence"/>
</dbReference>
<proteinExistence type="predicted"/>
<reference evidence="1" key="1">
    <citation type="thesis" date="2020" institute="ProQuest LLC" country="789 East Eisenhower Parkway, Ann Arbor, MI, USA">
        <title>Comparative Genomics and Chromosome Evolution.</title>
        <authorList>
            <person name="Mudd A.B."/>
        </authorList>
    </citation>
    <scope>NUCLEOTIDE SEQUENCE</scope>
    <source>
        <strain evidence="1">Female2</strain>
        <tissue evidence="1">Blood</tissue>
    </source>
</reference>
<gene>
    <name evidence="1" type="ORF">GDO86_020032</name>
</gene>
<accession>A0A8T2IGJ0</accession>
<evidence type="ECO:0000313" key="1">
    <source>
        <dbReference type="EMBL" id="KAG8430767.1"/>
    </source>
</evidence>
<protein>
    <submittedName>
        <fullName evidence="1">Uncharacterized protein</fullName>
    </submittedName>
</protein>
<organism evidence="1 2">
    <name type="scientific">Hymenochirus boettgeri</name>
    <name type="common">Congo dwarf clawed frog</name>
    <dbReference type="NCBI Taxonomy" id="247094"/>
    <lineage>
        <taxon>Eukaryota</taxon>
        <taxon>Metazoa</taxon>
        <taxon>Chordata</taxon>
        <taxon>Craniata</taxon>
        <taxon>Vertebrata</taxon>
        <taxon>Euteleostomi</taxon>
        <taxon>Amphibia</taxon>
        <taxon>Batrachia</taxon>
        <taxon>Anura</taxon>
        <taxon>Pipoidea</taxon>
        <taxon>Pipidae</taxon>
        <taxon>Pipinae</taxon>
        <taxon>Hymenochirus</taxon>
    </lineage>
</organism>
<dbReference type="EMBL" id="JAACNH010000650">
    <property type="protein sequence ID" value="KAG8430767.1"/>
    <property type="molecule type" value="Genomic_DNA"/>
</dbReference>